<dbReference type="InterPro" id="IPR036388">
    <property type="entry name" value="WH-like_DNA-bd_sf"/>
</dbReference>
<organism evidence="1 2">
    <name type="scientific">Enterococcus gallinarum</name>
    <dbReference type="NCBI Taxonomy" id="1353"/>
    <lineage>
        <taxon>Bacteria</taxon>
        <taxon>Bacillati</taxon>
        <taxon>Bacillota</taxon>
        <taxon>Bacilli</taxon>
        <taxon>Lactobacillales</taxon>
        <taxon>Enterococcaceae</taxon>
        <taxon>Enterococcus</taxon>
    </lineage>
</organism>
<dbReference type="SUPFAM" id="SSF88659">
    <property type="entry name" value="Sigma3 and sigma4 domains of RNA polymerase sigma factors"/>
    <property type="match status" value="1"/>
</dbReference>
<evidence type="ECO:0000313" key="2">
    <source>
        <dbReference type="Proteomes" id="UP000439965"/>
    </source>
</evidence>
<dbReference type="Proteomes" id="UP000439965">
    <property type="component" value="Unassembled WGS sequence"/>
</dbReference>
<protein>
    <submittedName>
        <fullName evidence="1">DUF722 domain-containing protein</fullName>
    </submittedName>
</protein>
<dbReference type="NCBIfam" id="TIGR01636">
    <property type="entry name" value="phage_rinA"/>
    <property type="match status" value="1"/>
</dbReference>
<dbReference type="EMBL" id="WVTI01000002">
    <property type="protein sequence ID" value="MXS25276.1"/>
    <property type="molecule type" value="Genomic_DNA"/>
</dbReference>
<dbReference type="AlphaFoldDB" id="A0A6I4XFD7"/>
<evidence type="ECO:0000313" key="1">
    <source>
        <dbReference type="EMBL" id="MXS25276.1"/>
    </source>
</evidence>
<dbReference type="InterPro" id="IPR006523">
    <property type="entry name" value="RinA"/>
</dbReference>
<name>A0A6I4XFD7_ENTGA</name>
<dbReference type="Gene3D" id="1.10.10.10">
    <property type="entry name" value="Winged helix-like DNA-binding domain superfamily/Winged helix DNA-binding domain"/>
    <property type="match status" value="1"/>
</dbReference>
<reference evidence="1 2" key="1">
    <citation type="submission" date="2019-04" db="EMBL/GenBank/DDBJ databases">
        <title>Step-wise assembly of the neonatal virome modulated by breast feeding.</title>
        <authorList>
            <person name="Liang G."/>
            <person name="Bushman F."/>
        </authorList>
    </citation>
    <scope>NUCLEOTIDE SEQUENCE [LARGE SCALE GENOMIC DNA]</scope>
    <source>
        <strain evidence="1 2">E3404</strain>
    </source>
</reference>
<proteinExistence type="predicted"/>
<accession>A0A6I4XFD7</accession>
<gene>
    <name evidence="1" type="ORF">GTI89_04180</name>
</gene>
<sequence>MRTLSEATKKSLDEELFEYNSIAYEIALRKLEIETTREQDENVGGGKSGYISKIPESLVIKYSEDSRIQYLEKLRSDIEQLYHECTEEQRLIIDLRWLLNESNTWEEVATKIHCSEKSVYRKREKILERYAKIKGKM</sequence>
<comment type="caution">
    <text evidence="1">The sequence shown here is derived from an EMBL/GenBank/DDBJ whole genome shotgun (WGS) entry which is preliminary data.</text>
</comment>
<dbReference type="InterPro" id="IPR013324">
    <property type="entry name" value="RNA_pol_sigma_r3/r4-like"/>
</dbReference>
<dbReference type="RefSeq" id="WP_160805759.1">
    <property type="nucleotide sequence ID" value="NZ_JADPDT010000001.1"/>
</dbReference>